<gene>
    <name evidence="3" type="primary">LOC124292754</name>
</gene>
<feature type="compositionally biased region" description="Basic and acidic residues" evidence="1">
    <location>
        <begin position="262"/>
        <end position="277"/>
    </location>
</feature>
<evidence type="ECO:0000256" key="1">
    <source>
        <dbReference type="SAM" id="MobiDB-lite"/>
    </source>
</evidence>
<dbReference type="GeneID" id="124292754"/>
<dbReference type="RefSeq" id="XP_046586528.1">
    <property type="nucleotide sequence ID" value="XM_046730572.1"/>
</dbReference>
<sequence>MDADFRINCDGKPIHLIDHVQDEGPFQDFQNDLKNANMDSNSRLQSQISVNLTTDPLKINKKKKKRLSFLVDIVRRIRRNSSLQPTVSVYPTSQISVSANVEAKESTNLKECPENSAAAVTDSAREEQESNRRMAYSAQEILSPRQLISSTTNMCSIRKDEQRTGETESKDKITDCTVKEKTSLPVNKSFNSTPSFEEVLAKLEETLLRYRFETDVDFKLFTNMIVKQLKQHSTKLSFNDQIIAEMVKREEEKEDSNIVGESSERELSSVKPSTREKVPHLKLDQRDKSQNLLELHTVNARSHVAEAMYGSAASSASNICENCKCARQKENSSIRNEEFVQNTMKENDVDSCSRKTFYEREFLDHSRYFGSEAGTSSRSLKSTTWFDGNLEGFVGRDSPTRQCSNREHSPPERDLSARLSFEANTSRCSFMSPSFRGVDHVYHDQDIEQCLYPHANLACCGLVMYGQNGSTLSLAQGQYCHRTIPVCGTVSQGISPRYEPNLLQSTPYQERDPCSLQRNRHRKKSKCDCCNRLQSTERVNRRHQHHICKAERKSEPETNRENRTDAGISPPPVLRNFAKAANTVLATIFRRSTNREPHLQAQSSVHLVGLDGVAVFPHDELSIRFTKVSSSDQTRGE</sequence>
<feature type="region of interest" description="Disordered" evidence="1">
    <location>
        <begin position="251"/>
        <end position="277"/>
    </location>
</feature>
<name>A0ABM3FES8_NEOLC</name>
<reference evidence="3" key="1">
    <citation type="submission" date="2025-08" db="UniProtKB">
        <authorList>
            <consortium name="RefSeq"/>
        </authorList>
    </citation>
    <scope>IDENTIFICATION</scope>
    <source>
        <tissue evidence="3">Thorax and Abdomen</tissue>
    </source>
</reference>
<evidence type="ECO:0000313" key="2">
    <source>
        <dbReference type="Proteomes" id="UP000829291"/>
    </source>
</evidence>
<keyword evidence="2" id="KW-1185">Reference proteome</keyword>
<dbReference type="Proteomes" id="UP000829291">
    <property type="component" value="Chromosome 2"/>
</dbReference>
<proteinExistence type="predicted"/>
<evidence type="ECO:0000313" key="3">
    <source>
        <dbReference type="RefSeq" id="XP_046586528.1"/>
    </source>
</evidence>
<protein>
    <submittedName>
        <fullName evidence="3">Uncharacterized protein LOC124292754</fullName>
    </submittedName>
</protein>
<organism evidence="2 3">
    <name type="scientific">Neodiprion lecontei</name>
    <name type="common">Redheaded pine sawfly</name>
    <dbReference type="NCBI Taxonomy" id="441921"/>
    <lineage>
        <taxon>Eukaryota</taxon>
        <taxon>Metazoa</taxon>
        <taxon>Ecdysozoa</taxon>
        <taxon>Arthropoda</taxon>
        <taxon>Hexapoda</taxon>
        <taxon>Insecta</taxon>
        <taxon>Pterygota</taxon>
        <taxon>Neoptera</taxon>
        <taxon>Endopterygota</taxon>
        <taxon>Hymenoptera</taxon>
        <taxon>Tenthredinoidea</taxon>
        <taxon>Diprionidae</taxon>
        <taxon>Diprioninae</taxon>
        <taxon>Neodiprion</taxon>
    </lineage>
</organism>
<feature type="compositionally biased region" description="Basic and acidic residues" evidence="1">
    <location>
        <begin position="548"/>
        <end position="564"/>
    </location>
</feature>
<feature type="region of interest" description="Disordered" evidence="1">
    <location>
        <begin position="541"/>
        <end position="573"/>
    </location>
</feature>
<accession>A0ABM3FES8</accession>